<comment type="caution">
    <text evidence="3">The sequence shown here is derived from an EMBL/GenBank/DDBJ whole genome shotgun (WGS) entry which is preliminary data.</text>
</comment>
<dbReference type="Gene3D" id="3.40.50.150">
    <property type="entry name" value="Vaccinia Virus protein VP39"/>
    <property type="match status" value="1"/>
</dbReference>
<dbReference type="InterPro" id="IPR041698">
    <property type="entry name" value="Methyltransf_25"/>
</dbReference>
<dbReference type="RefSeq" id="WP_280579916.1">
    <property type="nucleotide sequence ID" value="NZ_JARXRO010000020.1"/>
</dbReference>
<dbReference type="SUPFAM" id="SSF53335">
    <property type="entry name" value="S-adenosyl-L-methionine-dependent methyltransferases"/>
    <property type="match status" value="1"/>
</dbReference>
<keyword evidence="1 3" id="KW-0808">Transferase</keyword>
<accession>A0ABT6JX12</accession>
<evidence type="ECO:0000313" key="4">
    <source>
        <dbReference type="Proteomes" id="UP001156873"/>
    </source>
</evidence>
<evidence type="ECO:0000259" key="2">
    <source>
        <dbReference type="Pfam" id="PF13649"/>
    </source>
</evidence>
<dbReference type="InterPro" id="IPR029063">
    <property type="entry name" value="SAM-dependent_MTases_sf"/>
</dbReference>
<gene>
    <name evidence="3" type="ORF">QFW81_15025</name>
</gene>
<dbReference type="PANTHER" id="PTHR43861">
    <property type="entry name" value="TRANS-ACONITATE 2-METHYLTRANSFERASE-RELATED"/>
    <property type="match status" value="1"/>
</dbReference>
<organism evidence="3 4">
    <name type="scientific">Luteimonas kalidii</name>
    <dbReference type="NCBI Taxonomy" id="3042025"/>
    <lineage>
        <taxon>Bacteria</taxon>
        <taxon>Pseudomonadati</taxon>
        <taxon>Pseudomonadota</taxon>
        <taxon>Gammaproteobacteria</taxon>
        <taxon>Lysobacterales</taxon>
        <taxon>Lysobacteraceae</taxon>
        <taxon>Luteimonas</taxon>
    </lineage>
</organism>
<evidence type="ECO:0000256" key="1">
    <source>
        <dbReference type="ARBA" id="ARBA00022679"/>
    </source>
</evidence>
<reference evidence="3 4" key="1">
    <citation type="submission" date="2023-04" db="EMBL/GenBank/DDBJ databases">
        <title>Luteimonas sp. M1R5S59.</title>
        <authorList>
            <person name="Sun J.-Q."/>
        </authorList>
    </citation>
    <scope>NUCLEOTIDE SEQUENCE [LARGE SCALE GENOMIC DNA]</scope>
    <source>
        <strain evidence="3 4">M1R5S59</strain>
    </source>
</reference>
<evidence type="ECO:0000313" key="3">
    <source>
        <dbReference type="EMBL" id="MDH5835226.1"/>
    </source>
</evidence>
<keyword evidence="3" id="KW-0489">Methyltransferase</keyword>
<dbReference type="Pfam" id="PF13649">
    <property type="entry name" value="Methyltransf_25"/>
    <property type="match status" value="1"/>
</dbReference>
<dbReference type="EMBL" id="JARXRO010000020">
    <property type="protein sequence ID" value="MDH5835226.1"/>
    <property type="molecule type" value="Genomic_DNA"/>
</dbReference>
<name>A0ABT6JX12_9GAMM</name>
<dbReference type="GO" id="GO:0008168">
    <property type="term" value="F:methyltransferase activity"/>
    <property type="evidence" value="ECO:0007669"/>
    <property type="project" value="UniProtKB-KW"/>
</dbReference>
<protein>
    <submittedName>
        <fullName evidence="3">Class I SAM-dependent methyltransferase</fullName>
        <ecNumber evidence="3">2.1.-.-</ecNumber>
    </submittedName>
</protein>
<dbReference type="GO" id="GO:0032259">
    <property type="term" value="P:methylation"/>
    <property type="evidence" value="ECO:0007669"/>
    <property type="project" value="UniProtKB-KW"/>
</dbReference>
<dbReference type="Proteomes" id="UP001156873">
    <property type="component" value="Unassembled WGS sequence"/>
</dbReference>
<dbReference type="EC" id="2.1.-.-" evidence="3"/>
<sequence length="224" mass="24224">MSTFEDPDAVARYLEGPVARVPGLAALHRMTELLLAEAVPDDGHVLVLGAGGGLELKAFATARPSWRLLGVDPSAPMLRLAERTMGALSPRATLVEGTIDAAPAGPFDGATCLLTLHFLSPEQRLSTLRALWRRLRPGAPLVVAHHSFDSGEPEATRWLRRYAAFASPTGRVEPGDEASIAAIRERLPVIAPDDEVRLLAQAGFDRIELFYAGFTFRGWVALRP</sequence>
<feature type="domain" description="Methyltransferase" evidence="2">
    <location>
        <begin position="45"/>
        <end position="138"/>
    </location>
</feature>
<keyword evidence="4" id="KW-1185">Reference proteome</keyword>
<proteinExistence type="predicted"/>